<comment type="caution">
    <text evidence="1">The sequence shown here is derived from an EMBL/GenBank/DDBJ whole genome shotgun (WGS) entry which is preliminary data.</text>
</comment>
<reference evidence="1 2" key="1">
    <citation type="submission" date="2016-11" db="EMBL/GenBank/DDBJ databases">
        <title>Paenibacillus species isolates.</title>
        <authorList>
            <person name="Beno S.M."/>
        </authorList>
    </citation>
    <scope>NUCLEOTIDE SEQUENCE [LARGE SCALE GENOMIC DNA]</scope>
    <source>
        <strain evidence="1 2">FSL R5-0378</strain>
    </source>
</reference>
<accession>A0A1R1EKT0</accession>
<evidence type="ECO:0000313" key="2">
    <source>
        <dbReference type="Proteomes" id="UP000187172"/>
    </source>
</evidence>
<gene>
    <name evidence="1" type="ORF">BK138_23200</name>
</gene>
<proteinExistence type="predicted"/>
<sequence length="65" mass="7390">MLKLDSGTGHYFYDDMIARPVADRMKKHKVNVKVKRVILLAGVNDNTVTPVVNKSAELFFIIGKW</sequence>
<evidence type="ECO:0000313" key="1">
    <source>
        <dbReference type="EMBL" id="OMF52342.1"/>
    </source>
</evidence>
<protein>
    <submittedName>
        <fullName evidence="1">Uncharacterized protein</fullName>
    </submittedName>
</protein>
<keyword evidence="2" id="KW-1185">Reference proteome</keyword>
<name>A0A1R1EKT0_9BACL</name>
<dbReference type="Proteomes" id="UP000187172">
    <property type="component" value="Unassembled WGS sequence"/>
</dbReference>
<dbReference type="AlphaFoldDB" id="A0A1R1EKT0"/>
<dbReference type="STRING" id="297318.BK138_23200"/>
<organism evidence="1 2">
    <name type="scientific">Paenibacillus rhizosphaerae</name>
    <dbReference type="NCBI Taxonomy" id="297318"/>
    <lineage>
        <taxon>Bacteria</taxon>
        <taxon>Bacillati</taxon>
        <taxon>Bacillota</taxon>
        <taxon>Bacilli</taxon>
        <taxon>Bacillales</taxon>
        <taxon>Paenibacillaceae</taxon>
        <taxon>Paenibacillus</taxon>
    </lineage>
</organism>
<dbReference type="EMBL" id="MRTP01000007">
    <property type="protein sequence ID" value="OMF52342.1"/>
    <property type="molecule type" value="Genomic_DNA"/>
</dbReference>